<dbReference type="Pfam" id="PF08241">
    <property type="entry name" value="Methyltransf_11"/>
    <property type="match status" value="1"/>
</dbReference>
<dbReference type="PANTHER" id="PTHR43591">
    <property type="entry name" value="METHYLTRANSFERASE"/>
    <property type="match status" value="1"/>
</dbReference>
<dbReference type="Proteomes" id="UP000463961">
    <property type="component" value="Chromosome"/>
</dbReference>
<keyword evidence="1" id="KW-0489">Methyltransferase</keyword>
<evidence type="ECO:0000313" key="2">
    <source>
        <dbReference type="Proteomes" id="UP000463961"/>
    </source>
</evidence>
<dbReference type="SUPFAM" id="SSF53335">
    <property type="entry name" value="S-adenosyl-L-methionine-dependent methyltransferases"/>
    <property type="match status" value="1"/>
</dbReference>
<evidence type="ECO:0000313" key="1">
    <source>
        <dbReference type="EMBL" id="BBU68894.1"/>
    </source>
</evidence>
<sequence length="256" mass="27966">MNPVRQSFNRAASSYDAVGDLQHQVATSLTAFIKTKLSANFDGHLLDAGCGTGYCLGQLVPSYPAAKFIAVDFAERMLQQLPADPRALGINANLENLPVCTGKINTYLSSLAWQWCDATRAAKEAARVLKPQGELFVATLVTGTFQELAHGLQVCGLNPDQHLLRCTSRAQIQSALEAADIEVLTLSSTRITTWHADFSALRHSIRGVGANHLPQQTTPALNRQTRMQLIEAYEGLRTARGLPLSYEVLTIHARKR</sequence>
<gene>
    <name evidence="1" type="primary">bioC_2</name>
    <name evidence="1" type="ORF">ICHIAU1_11770</name>
</gene>
<keyword evidence="1" id="KW-0808">Transferase</keyword>
<accession>A0A679I302</accession>
<dbReference type="RefSeq" id="WP_162050364.1">
    <property type="nucleotide sequence ID" value="NZ_AP019011.1"/>
</dbReference>
<keyword evidence="2" id="KW-1185">Reference proteome</keyword>
<dbReference type="CDD" id="cd02440">
    <property type="entry name" value="AdoMet_MTases"/>
    <property type="match status" value="1"/>
</dbReference>
<dbReference type="InterPro" id="IPR029063">
    <property type="entry name" value="SAM-dependent_MTases_sf"/>
</dbReference>
<dbReference type="GO" id="GO:0008757">
    <property type="term" value="F:S-adenosylmethionine-dependent methyltransferase activity"/>
    <property type="evidence" value="ECO:0007669"/>
    <property type="project" value="InterPro"/>
</dbReference>
<protein>
    <submittedName>
        <fullName evidence="1">Malonyl-[acyl-carrier protein] O-methyltransferase</fullName>
    </submittedName>
</protein>
<name>A0A679I302_9RHOO</name>
<dbReference type="Gene3D" id="3.40.50.150">
    <property type="entry name" value="Vaccinia Virus protein VP39"/>
    <property type="match status" value="1"/>
</dbReference>
<reference evidence="2" key="1">
    <citation type="submission" date="2020-01" db="EMBL/GenBank/DDBJ databases">
        <title>Phosphoaccumulans saitamaens gen. nov., sp. nov., a polyphosphate accumulating bacterium isolated from surface river water.</title>
        <authorList>
            <person name="Watanabe K."/>
            <person name="Suda W."/>
        </authorList>
    </citation>
    <scope>NUCLEOTIDE SEQUENCE [LARGE SCALE GENOMIC DNA]</scope>
    <source>
        <strain evidence="2">ICHIAU1</strain>
    </source>
</reference>
<dbReference type="GO" id="GO:0032259">
    <property type="term" value="P:methylation"/>
    <property type="evidence" value="ECO:0007669"/>
    <property type="project" value="UniProtKB-KW"/>
</dbReference>
<proteinExistence type="predicted"/>
<dbReference type="OrthoDB" id="9760689at2"/>
<organism evidence="1 2">
    <name type="scientific">Fluviibacter phosphoraccumulans</name>
    <dbReference type="NCBI Taxonomy" id="1751046"/>
    <lineage>
        <taxon>Bacteria</taxon>
        <taxon>Pseudomonadati</taxon>
        <taxon>Pseudomonadota</taxon>
        <taxon>Betaproteobacteria</taxon>
        <taxon>Rhodocyclales</taxon>
        <taxon>Fluviibacteraceae</taxon>
        <taxon>Fluviibacter</taxon>
    </lineage>
</organism>
<dbReference type="InterPro" id="IPR013216">
    <property type="entry name" value="Methyltransf_11"/>
</dbReference>
<dbReference type="AlphaFoldDB" id="A0A679I302"/>
<dbReference type="EMBL" id="AP022345">
    <property type="protein sequence ID" value="BBU68894.1"/>
    <property type="molecule type" value="Genomic_DNA"/>
</dbReference>